<gene>
    <name evidence="1" type="ORF">HJG63_011619</name>
</gene>
<comment type="caution">
    <text evidence="1">The sequence shown here is derived from an EMBL/GenBank/DDBJ whole genome shotgun (WGS) entry which is preliminary data.</text>
</comment>
<evidence type="ECO:0000313" key="2">
    <source>
        <dbReference type="Proteomes" id="UP000593571"/>
    </source>
</evidence>
<dbReference type="EMBL" id="JACASE010000006">
    <property type="protein sequence ID" value="KAF6457015.1"/>
    <property type="molecule type" value="Genomic_DNA"/>
</dbReference>
<accession>A0A7J8GBI7</accession>
<dbReference type="AlphaFoldDB" id="A0A7J8GBI7"/>
<name>A0A7J8GBI7_ROUAE</name>
<sequence>MEKKKKITKFLASSSSCFTLFLPPFQLSLLFCLFCYAHWATPTTVEGSGNRICSPSRFLRTGFPHLWGLGPAVYVVVCVCACARTHTHAGSEWFVFQVYIPLCTAPSLAGRVGMHGTGKSLWLGPPAWGEGVAGCCEKPI</sequence>
<dbReference type="Proteomes" id="UP000593571">
    <property type="component" value="Unassembled WGS sequence"/>
</dbReference>
<evidence type="ECO:0000313" key="1">
    <source>
        <dbReference type="EMBL" id="KAF6457015.1"/>
    </source>
</evidence>
<proteinExistence type="predicted"/>
<protein>
    <submittedName>
        <fullName evidence="1">Uncharacterized protein</fullName>
    </submittedName>
</protein>
<organism evidence="1 2">
    <name type="scientific">Rousettus aegyptiacus</name>
    <name type="common">Egyptian fruit bat</name>
    <name type="synonym">Pteropus aegyptiacus</name>
    <dbReference type="NCBI Taxonomy" id="9407"/>
    <lineage>
        <taxon>Eukaryota</taxon>
        <taxon>Metazoa</taxon>
        <taxon>Chordata</taxon>
        <taxon>Craniata</taxon>
        <taxon>Vertebrata</taxon>
        <taxon>Euteleostomi</taxon>
        <taxon>Mammalia</taxon>
        <taxon>Eutheria</taxon>
        <taxon>Laurasiatheria</taxon>
        <taxon>Chiroptera</taxon>
        <taxon>Yinpterochiroptera</taxon>
        <taxon>Pteropodoidea</taxon>
        <taxon>Pteropodidae</taxon>
        <taxon>Rousettinae</taxon>
        <taxon>Rousettus</taxon>
    </lineage>
</organism>
<reference evidence="1 2" key="1">
    <citation type="journal article" date="2020" name="Nature">
        <title>Six reference-quality genomes reveal evolution of bat adaptations.</title>
        <authorList>
            <person name="Jebb D."/>
            <person name="Huang Z."/>
            <person name="Pippel M."/>
            <person name="Hughes G.M."/>
            <person name="Lavrichenko K."/>
            <person name="Devanna P."/>
            <person name="Winkler S."/>
            <person name="Jermiin L.S."/>
            <person name="Skirmuntt E.C."/>
            <person name="Katzourakis A."/>
            <person name="Burkitt-Gray L."/>
            <person name="Ray D.A."/>
            <person name="Sullivan K.A.M."/>
            <person name="Roscito J.G."/>
            <person name="Kirilenko B.M."/>
            <person name="Davalos L.M."/>
            <person name="Corthals A.P."/>
            <person name="Power M.L."/>
            <person name="Jones G."/>
            <person name="Ransome R.D."/>
            <person name="Dechmann D.K.N."/>
            <person name="Locatelli A.G."/>
            <person name="Puechmaille S.J."/>
            <person name="Fedrigo O."/>
            <person name="Jarvis E.D."/>
            <person name="Hiller M."/>
            <person name="Vernes S.C."/>
            <person name="Myers E.W."/>
            <person name="Teeling E.C."/>
        </authorList>
    </citation>
    <scope>NUCLEOTIDE SEQUENCE [LARGE SCALE GENOMIC DNA]</scope>
    <source>
        <strain evidence="1">MRouAeg1</strain>
        <tissue evidence="1">Muscle</tissue>
    </source>
</reference>
<keyword evidence="2" id="KW-1185">Reference proteome</keyword>